<accession>A0A816CRD2</accession>
<evidence type="ECO:0000313" key="4">
    <source>
        <dbReference type="EMBL" id="CAF1626747.1"/>
    </source>
</evidence>
<dbReference type="InterPro" id="IPR001258">
    <property type="entry name" value="NHL_repeat"/>
</dbReference>
<evidence type="ECO:0000256" key="2">
    <source>
        <dbReference type="SAM" id="MobiDB-lite"/>
    </source>
</evidence>
<dbReference type="EMBL" id="CAJNOR010007987">
    <property type="protein sequence ID" value="CAF1626747.1"/>
    <property type="molecule type" value="Genomic_DNA"/>
</dbReference>
<evidence type="ECO:0000256" key="1">
    <source>
        <dbReference type="ARBA" id="ARBA00022737"/>
    </source>
</evidence>
<protein>
    <submittedName>
        <fullName evidence="4">Uncharacterized protein</fullName>
    </submittedName>
</protein>
<dbReference type="Gene3D" id="2.120.10.30">
    <property type="entry name" value="TolB, C-terminal domain"/>
    <property type="match status" value="1"/>
</dbReference>
<proteinExistence type="predicted"/>
<dbReference type="Proteomes" id="UP000663828">
    <property type="component" value="Unassembled WGS sequence"/>
</dbReference>
<dbReference type="Proteomes" id="UP000663852">
    <property type="component" value="Unassembled WGS sequence"/>
</dbReference>
<dbReference type="OrthoDB" id="10041415at2759"/>
<dbReference type="InterPro" id="IPR011042">
    <property type="entry name" value="6-blade_b-propeller_TolB-like"/>
</dbReference>
<keyword evidence="5" id="KW-1185">Reference proteome</keyword>
<keyword evidence="1" id="KW-0677">Repeat</keyword>
<dbReference type="AlphaFoldDB" id="A0A816CRD2"/>
<evidence type="ECO:0000313" key="5">
    <source>
        <dbReference type="Proteomes" id="UP000663828"/>
    </source>
</evidence>
<evidence type="ECO:0000313" key="3">
    <source>
        <dbReference type="EMBL" id="CAF1154926.1"/>
    </source>
</evidence>
<dbReference type="SUPFAM" id="SSF63829">
    <property type="entry name" value="Calcium-dependent phosphotriesterase"/>
    <property type="match status" value="1"/>
</dbReference>
<organism evidence="4 5">
    <name type="scientific">Adineta ricciae</name>
    <name type="common">Rotifer</name>
    <dbReference type="NCBI Taxonomy" id="249248"/>
    <lineage>
        <taxon>Eukaryota</taxon>
        <taxon>Metazoa</taxon>
        <taxon>Spiralia</taxon>
        <taxon>Gnathifera</taxon>
        <taxon>Rotifera</taxon>
        <taxon>Eurotatoria</taxon>
        <taxon>Bdelloidea</taxon>
        <taxon>Adinetida</taxon>
        <taxon>Adinetidae</taxon>
        <taxon>Adineta</taxon>
    </lineage>
</organism>
<dbReference type="Pfam" id="PF01436">
    <property type="entry name" value="NHL"/>
    <property type="match status" value="1"/>
</dbReference>
<dbReference type="EMBL" id="CAJNOJ010000121">
    <property type="protein sequence ID" value="CAF1154926.1"/>
    <property type="molecule type" value="Genomic_DNA"/>
</dbReference>
<feature type="region of interest" description="Disordered" evidence="2">
    <location>
        <begin position="17"/>
        <end position="38"/>
    </location>
</feature>
<comment type="caution">
    <text evidence="4">The sequence shown here is derived from an EMBL/GenBank/DDBJ whole genome shotgun (WGS) entry which is preliminary data.</text>
</comment>
<gene>
    <name evidence="3" type="ORF">EDS130_LOCUS22817</name>
    <name evidence="4" type="ORF">XAT740_LOCUS51011</name>
</gene>
<sequence length="115" mass="12891">MQKKILPTFDRHQLRTLKRKSGSNGYDESRPQLKNSAGVGVSSTDQWVYVGDQDNHRMVKWVVNATQGLIVFGVTGVTSSMSSLLNTLGDCALDPTEAFLYVADYGNHRIQRFRL</sequence>
<name>A0A816CRD2_ADIRI</name>
<reference evidence="4" key="1">
    <citation type="submission" date="2021-02" db="EMBL/GenBank/DDBJ databases">
        <authorList>
            <person name="Nowell W R."/>
        </authorList>
    </citation>
    <scope>NUCLEOTIDE SEQUENCE</scope>
</reference>